<dbReference type="RefSeq" id="WP_184214704.1">
    <property type="nucleotide sequence ID" value="NZ_JACHMD010000001.1"/>
</dbReference>
<keyword evidence="7 10" id="KW-1133">Transmembrane helix</keyword>
<gene>
    <name evidence="11" type="ORF">BKA24_000474</name>
</gene>
<evidence type="ECO:0000256" key="10">
    <source>
        <dbReference type="SAM" id="Phobius"/>
    </source>
</evidence>
<keyword evidence="9 10" id="KW-0472">Membrane</keyword>
<reference evidence="11 12" key="1">
    <citation type="submission" date="2020-08" db="EMBL/GenBank/DDBJ databases">
        <title>Sequencing the genomes of 1000 actinobacteria strains.</title>
        <authorList>
            <person name="Klenk H.-P."/>
        </authorList>
    </citation>
    <scope>NUCLEOTIDE SEQUENCE [LARGE SCALE GENOMIC DNA]</scope>
    <source>
        <strain evidence="11 12">DSM 24947</strain>
    </source>
</reference>
<dbReference type="AlphaFoldDB" id="A0A7W7FHW8"/>
<feature type="transmembrane region" description="Helical" evidence="10">
    <location>
        <begin position="213"/>
        <end position="238"/>
    </location>
</feature>
<protein>
    <submittedName>
        <fullName evidence="11">CysZ protein</fullName>
    </submittedName>
</protein>
<evidence type="ECO:0000256" key="1">
    <source>
        <dbReference type="ARBA" id="ARBA00004141"/>
    </source>
</evidence>
<keyword evidence="5" id="KW-0028">Amino-acid biosynthesis</keyword>
<evidence type="ECO:0000256" key="2">
    <source>
        <dbReference type="ARBA" id="ARBA00022448"/>
    </source>
</evidence>
<evidence type="ECO:0000313" key="12">
    <source>
        <dbReference type="Proteomes" id="UP000573729"/>
    </source>
</evidence>
<evidence type="ECO:0000256" key="8">
    <source>
        <dbReference type="ARBA" id="ARBA00023032"/>
    </source>
</evidence>
<keyword evidence="12" id="KW-1185">Reference proteome</keyword>
<name>A0A7W7FHW8_9MICO</name>
<keyword evidence="6 10" id="KW-0812">Transmembrane</keyword>
<accession>A0A7W7FHW8</accession>
<evidence type="ECO:0000256" key="6">
    <source>
        <dbReference type="ARBA" id="ARBA00022692"/>
    </source>
</evidence>
<feature type="transmembrane region" description="Helical" evidence="10">
    <location>
        <begin position="151"/>
        <end position="184"/>
    </location>
</feature>
<sequence>MTGSAPPSGPVGSFFRGVGDLARGFGYWRTLPRAMALGLIPAGIVGLVLLAGIVTLAVCLTDIVDALTPFAAGWSEFAASVVRIAIGVALLGGAVVLAVVSFTALTLLVGDPFYEKIWRAVERDLGDPAPESEYGFWRSVGDALGLVLRGLLAALTAAVIGLIPVVGGLLGAVTAAFLTGWLLADELTSRSLTARGWDAAARRRLRRAHRARFLGFGVATQLCFLVPLGAVFAMPAAVAGSTRLARTLLDTPARGRAVSPGEP</sequence>
<feature type="transmembrane region" description="Helical" evidence="10">
    <location>
        <begin position="81"/>
        <end position="109"/>
    </location>
</feature>
<comment type="caution">
    <text evidence="11">The sequence shown here is derived from an EMBL/GenBank/DDBJ whole genome shotgun (WGS) entry which is preliminary data.</text>
</comment>
<keyword evidence="3" id="KW-1003">Cell membrane</keyword>
<evidence type="ECO:0000256" key="5">
    <source>
        <dbReference type="ARBA" id="ARBA00022605"/>
    </source>
</evidence>
<dbReference type="Proteomes" id="UP000573729">
    <property type="component" value="Unassembled WGS sequence"/>
</dbReference>
<feature type="transmembrane region" description="Helical" evidence="10">
    <location>
        <begin position="34"/>
        <end position="60"/>
    </location>
</feature>
<evidence type="ECO:0000256" key="3">
    <source>
        <dbReference type="ARBA" id="ARBA00022475"/>
    </source>
</evidence>
<dbReference type="PANTHER" id="PTHR37468:SF1">
    <property type="entry name" value="SULFATE TRANSPORTER CYSZ"/>
    <property type="match status" value="1"/>
</dbReference>
<evidence type="ECO:0000256" key="9">
    <source>
        <dbReference type="ARBA" id="ARBA00023136"/>
    </source>
</evidence>
<keyword evidence="8" id="KW-0764">Sulfate transport</keyword>
<evidence type="ECO:0000256" key="7">
    <source>
        <dbReference type="ARBA" id="ARBA00022989"/>
    </source>
</evidence>
<dbReference type="InterPro" id="IPR050480">
    <property type="entry name" value="CysZ-like"/>
</dbReference>
<dbReference type="GO" id="GO:0005886">
    <property type="term" value="C:plasma membrane"/>
    <property type="evidence" value="ECO:0007669"/>
    <property type="project" value="TreeGrafter"/>
</dbReference>
<dbReference type="GO" id="GO:0019344">
    <property type="term" value="P:cysteine biosynthetic process"/>
    <property type="evidence" value="ECO:0007669"/>
    <property type="project" value="TreeGrafter"/>
</dbReference>
<comment type="subcellular location">
    <subcellularLocation>
        <location evidence="1">Membrane</location>
        <topology evidence="1">Multi-pass membrane protein</topology>
    </subcellularLocation>
</comment>
<proteinExistence type="predicted"/>
<keyword evidence="2" id="KW-0813">Transport</keyword>
<dbReference type="PANTHER" id="PTHR37468">
    <property type="entry name" value="SULFATE TRANSPORTER CYSZ"/>
    <property type="match status" value="1"/>
</dbReference>
<keyword evidence="4" id="KW-0997">Cell inner membrane</keyword>
<dbReference type="EMBL" id="JACHMD010000001">
    <property type="protein sequence ID" value="MBB4665765.1"/>
    <property type="molecule type" value="Genomic_DNA"/>
</dbReference>
<dbReference type="GO" id="GO:0009675">
    <property type="term" value="F:high-affinity sulfate:proton symporter activity"/>
    <property type="evidence" value="ECO:0007669"/>
    <property type="project" value="TreeGrafter"/>
</dbReference>
<dbReference type="GO" id="GO:0000103">
    <property type="term" value="P:sulfate assimilation"/>
    <property type="evidence" value="ECO:0007669"/>
    <property type="project" value="TreeGrafter"/>
</dbReference>
<evidence type="ECO:0000313" key="11">
    <source>
        <dbReference type="EMBL" id="MBB4665765.1"/>
    </source>
</evidence>
<dbReference type="InterPro" id="IPR059112">
    <property type="entry name" value="CysZ/EI24"/>
</dbReference>
<dbReference type="Pfam" id="PF07264">
    <property type="entry name" value="EI24"/>
    <property type="match status" value="1"/>
</dbReference>
<evidence type="ECO:0000256" key="4">
    <source>
        <dbReference type="ARBA" id="ARBA00022519"/>
    </source>
</evidence>
<organism evidence="11 12">
    <name type="scientific">Microbacterium marinum</name>
    <dbReference type="NCBI Taxonomy" id="421115"/>
    <lineage>
        <taxon>Bacteria</taxon>
        <taxon>Bacillati</taxon>
        <taxon>Actinomycetota</taxon>
        <taxon>Actinomycetes</taxon>
        <taxon>Micrococcales</taxon>
        <taxon>Microbacteriaceae</taxon>
        <taxon>Microbacterium</taxon>
    </lineage>
</organism>